<name>A0A6P9D3Y9_PANGU</name>
<dbReference type="GO" id="GO:0098609">
    <property type="term" value="P:cell-cell adhesion"/>
    <property type="evidence" value="ECO:0007669"/>
    <property type="project" value="InterPro"/>
</dbReference>
<keyword evidence="7 12" id="KW-1133">Transmembrane helix</keyword>
<evidence type="ECO:0000256" key="5">
    <source>
        <dbReference type="ARBA" id="ARBA00022737"/>
    </source>
</evidence>
<dbReference type="Proteomes" id="UP001652622">
    <property type="component" value="Unplaced"/>
</dbReference>
<keyword evidence="4 13" id="KW-0732">Signal</keyword>
<evidence type="ECO:0000259" key="14">
    <source>
        <dbReference type="PROSITE" id="PS50835"/>
    </source>
</evidence>
<dbReference type="RefSeq" id="XP_034290209.1">
    <property type="nucleotide sequence ID" value="XM_034434318.2"/>
</dbReference>
<reference evidence="16" key="1">
    <citation type="submission" date="2025-08" db="UniProtKB">
        <authorList>
            <consortium name="RefSeq"/>
        </authorList>
    </citation>
    <scope>IDENTIFICATION</scope>
    <source>
        <tissue evidence="16">Blood</tissue>
    </source>
</reference>
<feature type="domain" description="Ig-like" evidence="14">
    <location>
        <begin position="402"/>
        <end position="478"/>
    </location>
</feature>
<dbReference type="InParanoid" id="A0A6P9D3Y9"/>
<dbReference type="PANTHER" id="PTHR13771">
    <property type="entry name" value="INTERCELLULAR ADHESION MOLECULE"/>
    <property type="match status" value="1"/>
</dbReference>
<keyword evidence="5" id="KW-0677">Repeat</keyword>
<keyword evidence="10" id="KW-0325">Glycoprotein</keyword>
<keyword evidence="15" id="KW-1185">Reference proteome</keyword>
<sequence>MQRSFVFFLVALGSWAFEKGFAEEDFVRIWPENPVVQFGGSLQINCSANTEADAIGLETVFRKEIIGTGSNWKAFLVTNINDWNTNSLCYAEESRAKPAKTTITVYKSPASIELDPIPEMEVGKLYNFTCRVFGVAPIHDLTVTLLKGEEQVLVKTFQDHTEPAAGAVVVNHHIRAEQNDYNKTITCQTSLDVRPRGPLLKNTSHGISLWTFDFAKAPLLHAGLFLEAGTLMKVTCDAPEVSPAKEAVFDLWFAGKPLTFNTTVMGGLASAQAVIASSSVGDHELICTVSLGPVTKNVTKTVNVFALPKPILQIGSSEAVVGQTVNITCSADGSASPGFKMQIKDAAKILASGNVDEHFLQHAVITQQEDNEREFICQVTLTIDGHTKERSMSQKLTVFYGPQMDDFSCPQTWTWKAGSTMTLTCSALGNPPPTVQCWKDGRPYNIGKPQLIQIEHDGIYQCNATNQYGFDVRDVTVHVEPPQSIGHIIGYILAVALFIALVAGVVYWISYKQKIGIYRLRQQGKQQQSPKAAENSVEQKFLNGKANV</sequence>
<accession>A0A6P9D3Y9</accession>
<dbReference type="Gene3D" id="2.60.40.10">
    <property type="entry name" value="Immunoglobulins"/>
    <property type="match status" value="5"/>
</dbReference>
<dbReference type="Pfam" id="PF13895">
    <property type="entry name" value="Ig_2"/>
    <property type="match status" value="1"/>
</dbReference>
<feature type="signal peptide" evidence="13">
    <location>
        <begin position="1"/>
        <end position="22"/>
    </location>
</feature>
<evidence type="ECO:0000256" key="6">
    <source>
        <dbReference type="ARBA" id="ARBA00022889"/>
    </source>
</evidence>
<dbReference type="SUPFAM" id="SSF48726">
    <property type="entry name" value="Immunoglobulin"/>
    <property type="match status" value="5"/>
</dbReference>
<dbReference type="InterPro" id="IPR036179">
    <property type="entry name" value="Ig-like_dom_sf"/>
</dbReference>
<gene>
    <name evidence="16" type="primary">LOC117675559</name>
</gene>
<dbReference type="Pfam" id="PF21146">
    <property type="entry name" value="ICAM1_3_5_D2"/>
    <property type="match status" value="1"/>
</dbReference>
<dbReference type="OMA" id="NLTVYWF"/>
<evidence type="ECO:0000313" key="16">
    <source>
        <dbReference type="RefSeq" id="XP_034290209.1"/>
    </source>
</evidence>
<dbReference type="SMART" id="SM00409">
    <property type="entry name" value="IG"/>
    <property type="match status" value="2"/>
</dbReference>
<dbReference type="InterPro" id="IPR003987">
    <property type="entry name" value="ICAM_VCAM_N"/>
</dbReference>
<feature type="transmembrane region" description="Helical" evidence="12">
    <location>
        <begin position="488"/>
        <end position="509"/>
    </location>
</feature>
<evidence type="ECO:0000256" key="13">
    <source>
        <dbReference type="SAM" id="SignalP"/>
    </source>
</evidence>
<proteinExistence type="inferred from homology"/>
<evidence type="ECO:0000313" key="15">
    <source>
        <dbReference type="Proteomes" id="UP001652622"/>
    </source>
</evidence>
<organism evidence="15 16">
    <name type="scientific">Pantherophis guttatus</name>
    <name type="common">Corn snake</name>
    <name type="synonym">Elaphe guttata</name>
    <dbReference type="NCBI Taxonomy" id="94885"/>
    <lineage>
        <taxon>Eukaryota</taxon>
        <taxon>Metazoa</taxon>
        <taxon>Chordata</taxon>
        <taxon>Craniata</taxon>
        <taxon>Vertebrata</taxon>
        <taxon>Euteleostomi</taxon>
        <taxon>Lepidosauria</taxon>
        <taxon>Squamata</taxon>
        <taxon>Bifurcata</taxon>
        <taxon>Unidentata</taxon>
        <taxon>Episquamata</taxon>
        <taxon>Toxicofera</taxon>
        <taxon>Serpentes</taxon>
        <taxon>Colubroidea</taxon>
        <taxon>Colubridae</taxon>
        <taxon>Colubrinae</taxon>
        <taxon>Pantherophis</taxon>
    </lineage>
</organism>
<dbReference type="InterPro" id="IPR047012">
    <property type="entry name" value="ICAM_VCAM"/>
</dbReference>
<protein>
    <submittedName>
        <fullName evidence="16">Intercellular adhesion molecule 5-like</fullName>
    </submittedName>
</protein>
<dbReference type="GO" id="GO:0005886">
    <property type="term" value="C:plasma membrane"/>
    <property type="evidence" value="ECO:0007669"/>
    <property type="project" value="TreeGrafter"/>
</dbReference>
<dbReference type="PROSITE" id="PS50835">
    <property type="entry name" value="IG_LIKE"/>
    <property type="match status" value="1"/>
</dbReference>
<evidence type="ECO:0000256" key="12">
    <source>
        <dbReference type="SAM" id="Phobius"/>
    </source>
</evidence>
<comment type="similarity">
    <text evidence="2">Belongs to the immunoglobulin superfamily. ICAM family.</text>
</comment>
<comment type="subcellular location">
    <subcellularLocation>
        <location evidence="1">Membrane</location>
        <topology evidence="1">Single-pass type I membrane protein</topology>
    </subcellularLocation>
</comment>
<dbReference type="InterPro" id="IPR013783">
    <property type="entry name" value="Ig-like_fold"/>
</dbReference>
<dbReference type="PRINTS" id="PR01472">
    <property type="entry name" value="ICAMVCAM1"/>
</dbReference>
<evidence type="ECO:0000256" key="7">
    <source>
        <dbReference type="ARBA" id="ARBA00022989"/>
    </source>
</evidence>
<keyword evidence="3 12" id="KW-0812">Transmembrane</keyword>
<dbReference type="OrthoDB" id="6250964at2759"/>
<evidence type="ECO:0000256" key="9">
    <source>
        <dbReference type="ARBA" id="ARBA00023157"/>
    </source>
</evidence>
<dbReference type="InterPro" id="IPR007110">
    <property type="entry name" value="Ig-like_dom"/>
</dbReference>
<dbReference type="InterPro" id="IPR048679">
    <property type="entry name" value="ICAM1_3_5_D2"/>
</dbReference>
<keyword evidence="9" id="KW-1015">Disulfide bond</keyword>
<evidence type="ECO:0000256" key="3">
    <source>
        <dbReference type="ARBA" id="ARBA00022692"/>
    </source>
</evidence>
<evidence type="ECO:0000256" key="1">
    <source>
        <dbReference type="ARBA" id="ARBA00004479"/>
    </source>
</evidence>
<dbReference type="GeneID" id="117675559"/>
<keyword evidence="6" id="KW-0130">Cell adhesion</keyword>
<dbReference type="InterPro" id="IPR013768">
    <property type="entry name" value="ICAM_N"/>
</dbReference>
<keyword evidence="11" id="KW-0393">Immunoglobulin domain</keyword>
<dbReference type="FunFam" id="2.60.40.10:FF:000641">
    <property type="entry name" value="Intercellular adhesion molecule 1"/>
    <property type="match status" value="1"/>
</dbReference>
<dbReference type="KEGG" id="pgut:117675559"/>
<dbReference type="InterPro" id="IPR003599">
    <property type="entry name" value="Ig_sub"/>
</dbReference>
<evidence type="ECO:0000256" key="8">
    <source>
        <dbReference type="ARBA" id="ARBA00023136"/>
    </source>
</evidence>
<evidence type="ECO:0000256" key="10">
    <source>
        <dbReference type="ARBA" id="ARBA00023180"/>
    </source>
</evidence>
<evidence type="ECO:0000256" key="2">
    <source>
        <dbReference type="ARBA" id="ARBA00005925"/>
    </source>
</evidence>
<dbReference type="GO" id="GO:0005178">
    <property type="term" value="F:integrin binding"/>
    <property type="evidence" value="ECO:0007669"/>
    <property type="project" value="InterPro"/>
</dbReference>
<keyword evidence="8 12" id="KW-0472">Membrane</keyword>
<feature type="chain" id="PRO_5028175152" evidence="13">
    <location>
        <begin position="23"/>
        <end position="548"/>
    </location>
</feature>
<dbReference type="Pfam" id="PF03921">
    <property type="entry name" value="ICAM_N"/>
    <property type="match status" value="1"/>
</dbReference>
<evidence type="ECO:0000256" key="11">
    <source>
        <dbReference type="ARBA" id="ARBA00023319"/>
    </source>
</evidence>
<evidence type="ECO:0000256" key="4">
    <source>
        <dbReference type="ARBA" id="ARBA00022729"/>
    </source>
</evidence>
<dbReference type="PANTHER" id="PTHR13771:SF9">
    <property type="entry name" value="INTERCELLULAR ADHESION MOLECULE 5"/>
    <property type="match status" value="1"/>
</dbReference>
<dbReference type="AlphaFoldDB" id="A0A6P9D3Y9"/>